<evidence type="ECO:0000313" key="3">
    <source>
        <dbReference type="EMBL" id="SUV18613.1"/>
    </source>
</evidence>
<dbReference type="Proteomes" id="UP000255295">
    <property type="component" value="Unassembled WGS sequence"/>
</dbReference>
<dbReference type="PROSITE" id="PS51186">
    <property type="entry name" value="GNAT"/>
    <property type="match status" value="1"/>
</dbReference>
<proteinExistence type="predicted"/>
<dbReference type="GO" id="GO:0016747">
    <property type="term" value="F:acyltransferase activity, transferring groups other than amino-acyl groups"/>
    <property type="evidence" value="ECO:0007669"/>
    <property type="project" value="InterPro"/>
</dbReference>
<dbReference type="InterPro" id="IPR016181">
    <property type="entry name" value="Acyl_CoA_acyltransferase"/>
</dbReference>
<organism evidence="2 4">
    <name type="scientific">Lysinibacillus sphaericus</name>
    <name type="common">Bacillus sphaericus</name>
    <dbReference type="NCBI Taxonomy" id="1421"/>
    <lineage>
        <taxon>Bacteria</taxon>
        <taxon>Bacillati</taxon>
        <taxon>Bacillota</taxon>
        <taxon>Bacilli</taxon>
        <taxon>Bacillales</taxon>
        <taxon>Bacillaceae</taxon>
        <taxon>Lysinibacillus</taxon>
    </lineage>
</organism>
<dbReference type="InterPro" id="IPR000182">
    <property type="entry name" value="GNAT_dom"/>
</dbReference>
<dbReference type="Proteomes" id="UP000238825">
    <property type="component" value="Chromosome"/>
</dbReference>
<dbReference type="EMBL" id="CP019980">
    <property type="protein sequence ID" value="AVK95658.1"/>
    <property type="molecule type" value="Genomic_DNA"/>
</dbReference>
<feature type="domain" description="N-acetyltransferase" evidence="1">
    <location>
        <begin position="6"/>
        <end position="149"/>
    </location>
</feature>
<keyword evidence="2" id="KW-0808">Transferase</keyword>
<protein>
    <submittedName>
        <fullName evidence="3">GNAT family acetyltransferase</fullName>
        <ecNumber evidence="3">2.3.1.-</ecNumber>
    </submittedName>
    <submittedName>
        <fullName evidence="2">N-acetyltransferase</fullName>
    </submittedName>
</protein>
<reference evidence="2 4" key="1">
    <citation type="submission" date="2017-03" db="EMBL/GenBank/DDBJ databases">
        <title>The whole genome sequencing and assembly of Lysinibacillus sphaericus DSM 28T strain.</title>
        <authorList>
            <person name="Lee Y.-J."/>
            <person name="Yi H."/>
            <person name="Bahn Y.-S."/>
            <person name="Kim J.F."/>
            <person name="Lee D.-W."/>
        </authorList>
    </citation>
    <scope>NUCLEOTIDE SEQUENCE [LARGE SCALE GENOMIC DNA]</scope>
    <source>
        <strain evidence="2 4">DSM 28</strain>
    </source>
</reference>
<reference evidence="3 5" key="2">
    <citation type="submission" date="2018-06" db="EMBL/GenBank/DDBJ databases">
        <authorList>
            <consortium name="Pathogen Informatics"/>
            <person name="Doyle S."/>
        </authorList>
    </citation>
    <scope>NUCLEOTIDE SEQUENCE [LARGE SCALE GENOMIC DNA]</scope>
    <source>
        <strain evidence="3 5">NCTC10338</strain>
    </source>
</reference>
<dbReference type="SUPFAM" id="SSF55729">
    <property type="entry name" value="Acyl-CoA N-acyltransferases (Nat)"/>
    <property type="match status" value="1"/>
</dbReference>
<dbReference type="InterPro" id="IPR050276">
    <property type="entry name" value="MshD_Acetyltransferase"/>
</dbReference>
<evidence type="ECO:0000313" key="5">
    <source>
        <dbReference type="Proteomes" id="UP000255295"/>
    </source>
</evidence>
<accession>A0A2S0JX75</accession>
<dbReference type="EC" id="2.3.1.-" evidence="3"/>
<evidence type="ECO:0000313" key="2">
    <source>
        <dbReference type="EMBL" id="AVK95658.1"/>
    </source>
</evidence>
<sequence>MTQQKLMIIPYSPAFAEQTVAMWRDSKEQAIGQKEMHSVENHVYFLNYLLPEQFQIELAIIDETVVGMIAYNDREISQLYIHINYQGLGIGQTLLDRAKAHSSGKLTLYTFEVNEKAQHFYEKHGFKVIGRGHENEENLPDILYEWIIE</sequence>
<dbReference type="AlphaFoldDB" id="A0A2S0JX75"/>
<dbReference type="PANTHER" id="PTHR43617">
    <property type="entry name" value="L-AMINO ACID N-ACETYLTRANSFERASE"/>
    <property type="match status" value="1"/>
</dbReference>
<dbReference type="RefSeq" id="WP_024364195.1">
    <property type="nucleotide sequence ID" value="NZ_BJNS01000021.1"/>
</dbReference>
<dbReference type="Gene3D" id="3.40.630.30">
    <property type="match status" value="1"/>
</dbReference>
<dbReference type="GeneID" id="48275527"/>
<keyword evidence="3" id="KW-0012">Acyltransferase</keyword>
<evidence type="ECO:0000259" key="1">
    <source>
        <dbReference type="PROSITE" id="PS51186"/>
    </source>
</evidence>
<dbReference type="PANTHER" id="PTHR43617:SF38">
    <property type="entry name" value="N-ACETYLTRANSFERASE DOMAIN-CONTAINING PROTEIN"/>
    <property type="match status" value="1"/>
</dbReference>
<dbReference type="Pfam" id="PF13508">
    <property type="entry name" value="Acetyltransf_7"/>
    <property type="match status" value="1"/>
</dbReference>
<name>A0A2S0JX75_LYSSH</name>
<evidence type="ECO:0000313" key="4">
    <source>
        <dbReference type="Proteomes" id="UP000238825"/>
    </source>
</evidence>
<dbReference type="CDD" id="cd04301">
    <property type="entry name" value="NAT_SF"/>
    <property type="match status" value="1"/>
</dbReference>
<gene>
    <name evidence="3" type="primary">yjaB</name>
    <name evidence="2" type="ORF">LS41612_04910</name>
    <name evidence="3" type="ORF">NCTC10338_03791</name>
</gene>
<dbReference type="EMBL" id="UFSZ01000001">
    <property type="protein sequence ID" value="SUV18613.1"/>
    <property type="molecule type" value="Genomic_DNA"/>
</dbReference>